<gene>
    <name evidence="6" type="ORF">CRG98_006300</name>
</gene>
<dbReference type="EC" id="2.3.2.27" evidence="4"/>
<dbReference type="PROSITE" id="PS51698">
    <property type="entry name" value="U_BOX"/>
    <property type="match status" value="1"/>
</dbReference>
<dbReference type="SUPFAM" id="SSF57850">
    <property type="entry name" value="RING/U-box"/>
    <property type="match status" value="1"/>
</dbReference>
<evidence type="ECO:0000313" key="7">
    <source>
        <dbReference type="Proteomes" id="UP000233551"/>
    </source>
</evidence>
<dbReference type="PANTHER" id="PTHR22849:SF128">
    <property type="entry name" value="U-BOX DOMAIN-CONTAINING PROTEIN"/>
    <property type="match status" value="1"/>
</dbReference>
<dbReference type="SMART" id="SM00504">
    <property type="entry name" value="Ubox"/>
    <property type="match status" value="1"/>
</dbReference>
<evidence type="ECO:0000259" key="5">
    <source>
        <dbReference type="PROSITE" id="PS51698"/>
    </source>
</evidence>
<feature type="non-terminal residue" evidence="6">
    <location>
        <position position="192"/>
    </location>
</feature>
<keyword evidence="3 4" id="KW-0833">Ubl conjugation pathway</keyword>
<dbReference type="STRING" id="22663.A0A2I0KY21"/>
<dbReference type="Gene3D" id="3.30.40.10">
    <property type="entry name" value="Zinc/RING finger domain, C3HC4 (zinc finger)"/>
    <property type="match status" value="2"/>
</dbReference>
<evidence type="ECO:0000313" key="6">
    <source>
        <dbReference type="EMBL" id="PKI73362.1"/>
    </source>
</evidence>
<dbReference type="Proteomes" id="UP000233551">
    <property type="component" value="Unassembled WGS sequence"/>
</dbReference>
<dbReference type="InterPro" id="IPR045185">
    <property type="entry name" value="PUB22/23/24-like"/>
</dbReference>
<dbReference type="GO" id="GO:0016567">
    <property type="term" value="P:protein ubiquitination"/>
    <property type="evidence" value="ECO:0007669"/>
    <property type="project" value="UniProtKB-UniRule"/>
</dbReference>
<protein>
    <recommendedName>
        <fullName evidence="4 5">U-box domain-containing protein</fullName>
        <ecNumber evidence="4">2.3.2.27</ecNumber>
    </recommendedName>
    <alternativeName>
        <fullName evidence="4">RING-type E3 ubiquitin transferase PUB</fullName>
    </alternativeName>
</protein>
<dbReference type="InterPro" id="IPR003613">
    <property type="entry name" value="Ubox_domain"/>
</dbReference>
<evidence type="ECO:0000256" key="2">
    <source>
        <dbReference type="ARBA" id="ARBA00022679"/>
    </source>
</evidence>
<comment type="caution">
    <text evidence="6">The sequence shown here is derived from an EMBL/GenBank/DDBJ whole genome shotgun (WGS) entry which is preliminary data.</text>
</comment>
<keyword evidence="2 4" id="KW-0808">Transferase</keyword>
<accession>A0A2I0KY21</accession>
<organism evidence="6 7">
    <name type="scientific">Punica granatum</name>
    <name type="common">Pomegranate</name>
    <dbReference type="NCBI Taxonomy" id="22663"/>
    <lineage>
        <taxon>Eukaryota</taxon>
        <taxon>Viridiplantae</taxon>
        <taxon>Streptophyta</taxon>
        <taxon>Embryophyta</taxon>
        <taxon>Tracheophyta</taxon>
        <taxon>Spermatophyta</taxon>
        <taxon>Magnoliopsida</taxon>
        <taxon>eudicotyledons</taxon>
        <taxon>Gunneridae</taxon>
        <taxon>Pentapetalae</taxon>
        <taxon>rosids</taxon>
        <taxon>malvids</taxon>
        <taxon>Myrtales</taxon>
        <taxon>Lythraceae</taxon>
        <taxon>Punica</taxon>
    </lineage>
</organism>
<evidence type="ECO:0000256" key="3">
    <source>
        <dbReference type="ARBA" id="ARBA00022786"/>
    </source>
</evidence>
<dbReference type="AlphaFoldDB" id="A0A2I0KY21"/>
<evidence type="ECO:0000256" key="1">
    <source>
        <dbReference type="ARBA" id="ARBA00004906"/>
    </source>
</evidence>
<dbReference type="InterPro" id="IPR013083">
    <property type="entry name" value="Znf_RING/FYVE/PHD"/>
</dbReference>
<comment type="catalytic activity">
    <reaction evidence="4">
        <text>S-ubiquitinyl-[E2 ubiquitin-conjugating enzyme]-L-cysteine + [acceptor protein]-L-lysine = [E2 ubiquitin-conjugating enzyme]-L-cysteine + N(6)-ubiquitinyl-[acceptor protein]-L-lysine.</text>
        <dbReference type="EC" id="2.3.2.27"/>
    </reaction>
</comment>
<reference evidence="6 7" key="1">
    <citation type="submission" date="2017-11" db="EMBL/GenBank/DDBJ databases">
        <title>De-novo sequencing of pomegranate (Punica granatum L.) genome.</title>
        <authorList>
            <person name="Akparov Z."/>
            <person name="Amiraslanov A."/>
            <person name="Hajiyeva S."/>
            <person name="Abbasov M."/>
            <person name="Kaur K."/>
            <person name="Hamwieh A."/>
            <person name="Solovyev V."/>
            <person name="Salamov A."/>
            <person name="Braich B."/>
            <person name="Kosarev P."/>
            <person name="Mahmoud A."/>
            <person name="Hajiyev E."/>
            <person name="Babayeva S."/>
            <person name="Izzatullayeva V."/>
            <person name="Mammadov A."/>
            <person name="Mammadov A."/>
            <person name="Sharifova S."/>
            <person name="Ojaghi J."/>
            <person name="Eynullazada K."/>
            <person name="Bayramov B."/>
            <person name="Abdulazimova A."/>
            <person name="Shahmuradov I."/>
        </authorList>
    </citation>
    <scope>NUCLEOTIDE SEQUENCE [LARGE SCALE GENOMIC DNA]</scope>
    <source>
        <strain evidence="7">cv. AG2017</strain>
        <tissue evidence="6">Leaf</tissue>
    </source>
</reference>
<feature type="domain" description="U-box" evidence="5">
    <location>
        <begin position="7"/>
        <end position="32"/>
    </location>
</feature>
<dbReference type="PANTHER" id="PTHR22849">
    <property type="entry name" value="WDSAM1 PROTEIN"/>
    <property type="match status" value="1"/>
</dbReference>
<dbReference type="Pfam" id="PF04564">
    <property type="entry name" value="U-box"/>
    <property type="match status" value="1"/>
</dbReference>
<comment type="pathway">
    <text evidence="1 4">Protein modification; protein ubiquitination.</text>
</comment>
<evidence type="ECO:0000256" key="4">
    <source>
        <dbReference type="RuleBase" id="RU369093"/>
    </source>
</evidence>
<sequence length="192" mass="21886">MEDQDIEIPQYFLCPISLQIMKDPVTTLTGITTATCPVTKQPLPKDSGLTPNHTLLRLIQAWCVTNEKNGVDRIPTPKMQLDVARVLRIVRDLKADHLCLRTLKMLDELWSENERNWACMAEAGVAEAMVPLIIKFTREQRMDGLKESLRILNQTWSSSRPELNLLVQENYDLVDALSWILQLDMGTDDTVP</sequence>
<keyword evidence="7" id="KW-1185">Reference proteome</keyword>
<dbReference type="EMBL" id="PGOL01000277">
    <property type="protein sequence ID" value="PKI73362.1"/>
    <property type="molecule type" value="Genomic_DNA"/>
</dbReference>
<comment type="function">
    <text evidence="4">Functions as an E3 ubiquitin ligase.</text>
</comment>
<dbReference type="UniPathway" id="UPA00143"/>
<name>A0A2I0KY21_PUNGR</name>
<proteinExistence type="predicted"/>
<dbReference type="GO" id="GO:0061630">
    <property type="term" value="F:ubiquitin protein ligase activity"/>
    <property type="evidence" value="ECO:0007669"/>
    <property type="project" value="UniProtKB-UniRule"/>
</dbReference>